<dbReference type="AlphaFoldDB" id="A0A853DHF2"/>
<sequence>MTLPDLMCRYAERFAALGRGEHHVASPLGAWLVLALAAPAASGELADEIADALGADVDAAHRAAVELLAHPHPAVSAAAAAWVREGLPGLNAWLSTLPAEVETGPIPTQGQADSWAREHTLGLIDRFPVDTSDLAVLLVSALATRVTWLTRFDTADAADLRGPWSSTLHRVLRASRLPGHDAYITETERAGRVAVHRALADGLVVTSVIAEATAAPGDVLAAAHDVAVARAQHGADAVSVSLFDLPLGDHALWTITEEEGVNPGEHVDALLPAWHANSAHDLTAEPKLGFVAAGHALQQLARLKGPIDAKQTALARYGRRGFEAAAVTHVAMATSARRAEPSGLHRTATLRFGHPYAVVATAHGTEPDDPWEGLPVFSAWISKPEDAQE</sequence>
<evidence type="ECO:0000313" key="2">
    <source>
        <dbReference type="EMBL" id="NYJ76117.1"/>
    </source>
</evidence>
<gene>
    <name evidence="2" type="ORF">HNR15_003080</name>
</gene>
<accession>A0A853DHF2</accession>
<dbReference type="InterPro" id="IPR042178">
    <property type="entry name" value="Serpin_sf_1"/>
</dbReference>
<dbReference type="Gene3D" id="3.30.497.10">
    <property type="entry name" value="Antithrombin, subunit I, domain 2"/>
    <property type="match status" value="1"/>
</dbReference>
<evidence type="ECO:0000313" key="3">
    <source>
        <dbReference type="Proteomes" id="UP000571817"/>
    </source>
</evidence>
<dbReference type="Pfam" id="PF00079">
    <property type="entry name" value="Serpin"/>
    <property type="match status" value="1"/>
</dbReference>
<dbReference type="EMBL" id="JACCFW010000001">
    <property type="protein sequence ID" value="NYJ76117.1"/>
    <property type="molecule type" value="Genomic_DNA"/>
</dbReference>
<name>A0A853DHF2_9MICO</name>
<dbReference type="Proteomes" id="UP000571817">
    <property type="component" value="Unassembled WGS sequence"/>
</dbReference>
<dbReference type="RefSeq" id="WP_179483211.1">
    <property type="nucleotide sequence ID" value="NZ_JACCFW010000001.1"/>
</dbReference>
<comment type="caution">
    <text evidence="2">The sequence shown here is derived from an EMBL/GenBank/DDBJ whole genome shotgun (WGS) entry which is preliminary data.</text>
</comment>
<dbReference type="SUPFAM" id="SSF56574">
    <property type="entry name" value="Serpins"/>
    <property type="match status" value="1"/>
</dbReference>
<feature type="domain" description="Serpin" evidence="1">
    <location>
        <begin position="12"/>
        <end position="156"/>
    </location>
</feature>
<reference evidence="2 3" key="1">
    <citation type="submission" date="2020-07" db="EMBL/GenBank/DDBJ databases">
        <title>Sequencing the genomes of 1000 actinobacteria strains.</title>
        <authorList>
            <person name="Klenk H.-P."/>
        </authorList>
    </citation>
    <scope>NUCLEOTIDE SEQUENCE [LARGE SCALE GENOMIC DNA]</scope>
    <source>
        <strain evidence="2 3">DSM 29531</strain>
    </source>
</reference>
<protein>
    <recommendedName>
        <fullName evidence="1">Serpin domain-containing protein</fullName>
    </recommendedName>
</protein>
<proteinExistence type="predicted"/>
<dbReference type="InterPro" id="IPR036186">
    <property type="entry name" value="Serpin_sf"/>
</dbReference>
<dbReference type="InterPro" id="IPR023796">
    <property type="entry name" value="Serpin_dom"/>
</dbReference>
<keyword evidence="3" id="KW-1185">Reference proteome</keyword>
<organism evidence="2 3">
    <name type="scientific">Allobranchiibius huperziae</name>
    <dbReference type="NCBI Taxonomy" id="1874116"/>
    <lineage>
        <taxon>Bacteria</taxon>
        <taxon>Bacillati</taxon>
        <taxon>Actinomycetota</taxon>
        <taxon>Actinomycetes</taxon>
        <taxon>Micrococcales</taxon>
        <taxon>Dermacoccaceae</taxon>
        <taxon>Allobranchiibius</taxon>
    </lineage>
</organism>
<evidence type="ECO:0000259" key="1">
    <source>
        <dbReference type="Pfam" id="PF00079"/>
    </source>
</evidence>